<gene>
    <name evidence="2" type="ORF">DDY73_13825</name>
</gene>
<name>A0A354M6D3_9BACT</name>
<dbReference type="EMBL" id="DNWC01000171">
    <property type="protein sequence ID" value="HBJ10072.1"/>
    <property type="molecule type" value="Genomic_DNA"/>
</dbReference>
<reference evidence="2 3" key="1">
    <citation type="journal article" date="2018" name="Nat. Biotechnol.">
        <title>A standardized bacterial taxonomy based on genome phylogeny substantially revises the tree of life.</title>
        <authorList>
            <person name="Parks D.H."/>
            <person name="Chuvochina M."/>
            <person name="Waite D.W."/>
            <person name="Rinke C."/>
            <person name="Skarshewski A."/>
            <person name="Chaumeil P.A."/>
            <person name="Hugenholtz P."/>
        </authorList>
    </citation>
    <scope>NUCLEOTIDE SEQUENCE [LARGE SCALE GENOMIC DNA]</scope>
    <source>
        <strain evidence="2">UBA11482</strain>
    </source>
</reference>
<dbReference type="Proteomes" id="UP000262954">
    <property type="component" value="Unassembled WGS sequence"/>
</dbReference>
<sequence length="220" mass="24695">MSRFEIELFDRYQRAFGHVGDFGEALASGTYVSGAIDRSIYTAGIALNNALVTKKVQSPNNCAVDCYTINVADRQFADMVLTVDGEIYRFAFDQSTDVLAPPPLFSFSRSKKTVITVIDRGDENEIVEDFGLQSWEINIDGIIVDMERHQYPGDKVRRLNALCAYRGIIPVSSKLLADMSITAIWIDRQSYDFVEGYPDTVRYNLVAHSAKPAEFNLIVK</sequence>
<protein>
    <recommendedName>
        <fullName evidence="1">DUF6046 domain-containing protein</fullName>
    </recommendedName>
</protein>
<dbReference type="Pfam" id="PF19512">
    <property type="entry name" value="DUF6046"/>
    <property type="match status" value="1"/>
</dbReference>
<dbReference type="AlphaFoldDB" id="A0A354M6D3"/>
<organism evidence="2 3">
    <name type="scientific">Coprobacter fastidiosus</name>
    <dbReference type="NCBI Taxonomy" id="1099853"/>
    <lineage>
        <taxon>Bacteria</taxon>
        <taxon>Pseudomonadati</taxon>
        <taxon>Bacteroidota</taxon>
        <taxon>Bacteroidia</taxon>
        <taxon>Bacteroidales</taxon>
        <taxon>Barnesiellaceae</taxon>
        <taxon>Coprobacter</taxon>
    </lineage>
</organism>
<feature type="domain" description="DUF6046" evidence="1">
    <location>
        <begin position="99"/>
        <end position="217"/>
    </location>
</feature>
<comment type="caution">
    <text evidence="2">The sequence shown here is derived from an EMBL/GenBank/DDBJ whole genome shotgun (WGS) entry which is preliminary data.</text>
</comment>
<proteinExistence type="predicted"/>
<evidence type="ECO:0000313" key="3">
    <source>
        <dbReference type="Proteomes" id="UP000262954"/>
    </source>
</evidence>
<dbReference type="InterPro" id="IPR046109">
    <property type="entry name" value="DUF6046"/>
</dbReference>
<evidence type="ECO:0000259" key="1">
    <source>
        <dbReference type="Pfam" id="PF19512"/>
    </source>
</evidence>
<accession>A0A354M6D3</accession>
<evidence type="ECO:0000313" key="2">
    <source>
        <dbReference type="EMBL" id="HBJ10072.1"/>
    </source>
</evidence>